<keyword evidence="3" id="KW-1185">Reference proteome</keyword>
<proteinExistence type="predicted"/>
<dbReference type="AlphaFoldDB" id="A0AAV7UPX1"/>
<reference evidence="2" key="1">
    <citation type="journal article" date="2022" name="bioRxiv">
        <title>Sequencing and chromosome-scale assembly of the giantPleurodeles waltlgenome.</title>
        <authorList>
            <person name="Brown T."/>
            <person name="Elewa A."/>
            <person name="Iarovenko S."/>
            <person name="Subramanian E."/>
            <person name="Araus A.J."/>
            <person name="Petzold A."/>
            <person name="Susuki M."/>
            <person name="Suzuki K.-i.T."/>
            <person name="Hayashi T."/>
            <person name="Toyoda A."/>
            <person name="Oliveira C."/>
            <person name="Osipova E."/>
            <person name="Leigh N.D."/>
            <person name="Simon A."/>
            <person name="Yun M.H."/>
        </authorList>
    </citation>
    <scope>NUCLEOTIDE SEQUENCE</scope>
    <source>
        <strain evidence="2">20211129_DDA</strain>
        <tissue evidence="2">Liver</tissue>
    </source>
</reference>
<evidence type="ECO:0000313" key="2">
    <source>
        <dbReference type="EMBL" id="KAJ1191104.1"/>
    </source>
</evidence>
<dbReference type="EMBL" id="JANPWB010000004">
    <property type="protein sequence ID" value="KAJ1191104.1"/>
    <property type="molecule type" value="Genomic_DNA"/>
</dbReference>
<sequence>MPAGVCSSHVWRCSSEKRKLSINKPLVSADQSRSGNKVSLVDKELEKAGWEAPSERTHRERVSPTR</sequence>
<dbReference type="Proteomes" id="UP001066276">
    <property type="component" value="Chromosome 2_2"/>
</dbReference>
<evidence type="ECO:0000313" key="3">
    <source>
        <dbReference type="Proteomes" id="UP001066276"/>
    </source>
</evidence>
<accession>A0AAV7UPX1</accession>
<name>A0AAV7UPX1_PLEWA</name>
<protein>
    <submittedName>
        <fullName evidence="2">Uncharacterized protein</fullName>
    </submittedName>
</protein>
<evidence type="ECO:0000256" key="1">
    <source>
        <dbReference type="SAM" id="MobiDB-lite"/>
    </source>
</evidence>
<gene>
    <name evidence="2" type="ORF">NDU88_000420</name>
</gene>
<organism evidence="2 3">
    <name type="scientific">Pleurodeles waltl</name>
    <name type="common">Iberian ribbed newt</name>
    <dbReference type="NCBI Taxonomy" id="8319"/>
    <lineage>
        <taxon>Eukaryota</taxon>
        <taxon>Metazoa</taxon>
        <taxon>Chordata</taxon>
        <taxon>Craniata</taxon>
        <taxon>Vertebrata</taxon>
        <taxon>Euteleostomi</taxon>
        <taxon>Amphibia</taxon>
        <taxon>Batrachia</taxon>
        <taxon>Caudata</taxon>
        <taxon>Salamandroidea</taxon>
        <taxon>Salamandridae</taxon>
        <taxon>Pleurodelinae</taxon>
        <taxon>Pleurodeles</taxon>
    </lineage>
</organism>
<comment type="caution">
    <text evidence="2">The sequence shown here is derived from an EMBL/GenBank/DDBJ whole genome shotgun (WGS) entry which is preliminary data.</text>
</comment>
<feature type="region of interest" description="Disordered" evidence="1">
    <location>
        <begin position="45"/>
        <end position="66"/>
    </location>
</feature>